<evidence type="ECO:0000256" key="1">
    <source>
        <dbReference type="ARBA" id="ARBA00006432"/>
    </source>
</evidence>
<dbReference type="FunFam" id="3.40.50.12780:FF:000001">
    <property type="entry name" value="Acetyl-coenzyme A synthetase"/>
    <property type="match status" value="1"/>
</dbReference>
<dbReference type="GO" id="GO:0019427">
    <property type="term" value="P:acetyl-CoA biosynthetic process from acetate"/>
    <property type="evidence" value="ECO:0007669"/>
    <property type="project" value="UniProtKB-UniRule"/>
</dbReference>
<sequence length="654" mass="73463">MTLEPNLLSLIHKSPIFPPFPDIQKNAEVKNFEEYEHLYESSIHHEEAFWLEQAKTLDWMRFPSKGLEYNWSKDEVWHRFFSDGELNVSFNAIDRHVRNGKKDKPALIWQAEDESEHRTLTFGQLKEEVERFANVLKKHGVKKGDRIAIYMPMVLEQAVAMLASARIGAIHSVVFGGFSSESLSYRLKDADCKLIVTSNVAKRGGKIIPLKEMVDKALLEPCSCQKVIVFRRDERLTPMVAGRDLWYHEEMASVSPICPPEPLNAEDPLFILYTSGSTGKPKGALHTQGGYLLHASLSHRLYFDIKENDVYWCTADLGWITGHSYVVYGPLANGTTTLLFEGTPTFPDPAIFWRVINKHQVTKFYTAPTVIRSLMKEGASLINPDLLKSLKLLGTVGEPINPEAWIWYYDNIGQNKCPVIDTWWQTETGGIMIAPLPGCHSLKPGSASYPFFGIKPGIYDEEGELCVHTGGGLYIEKPWPGIMRTLWGDHKKFIETYFSKKVGAYFTGDGSIQDEAGCYWLLGRMDDVVNISGHRIGTAEVESALVSHVAVAESAVVSKPHEIKGELLLAYVILVNGFLPSKELEEQLKQHIKNEIGAIAVPDTIKFVSSLPKTRSGKIMRRLLRCIARGELDKMGDLTTLADPNAIEELTKDN</sequence>
<keyword evidence="3" id="KW-0547">Nucleotide-binding</keyword>
<feature type="domain" description="Acetyl-coenzyme A synthetase N-terminal" evidence="9">
    <location>
        <begin position="35"/>
        <end position="92"/>
    </location>
</feature>
<dbReference type="EMBL" id="CCEJ010000003">
    <property type="protein sequence ID" value="CDR33380.1"/>
    <property type="molecule type" value="Genomic_DNA"/>
</dbReference>
<dbReference type="Pfam" id="PF16177">
    <property type="entry name" value="ACAS_N"/>
    <property type="match status" value="1"/>
</dbReference>
<feature type="domain" description="AMP-dependent synthetase/ligase" evidence="7">
    <location>
        <begin position="99"/>
        <end position="487"/>
    </location>
</feature>
<name>A0A090D0K8_9BACT</name>
<dbReference type="PANTHER" id="PTHR24095">
    <property type="entry name" value="ACETYL-COENZYME A SYNTHETASE"/>
    <property type="match status" value="1"/>
</dbReference>
<evidence type="ECO:0000313" key="10">
    <source>
        <dbReference type="EMBL" id="CDR33380.1"/>
    </source>
</evidence>
<evidence type="ECO:0000256" key="4">
    <source>
        <dbReference type="ARBA" id="ARBA00022840"/>
    </source>
</evidence>
<dbReference type="GO" id="GO:0016208">
    <property type="term" value="F:AMP binding"/>
    <property type="evidence" value="ECO:0007669"/>
    <property type="project" value="InterPro"/>
</dbReference>
<dbReference type="InterPro" id="IPR011904">
    <property type="entry name" value="Ac_CoA_lig"/>
</dbReference>
<reference evidence="10" key="2">
    <citation type="submission" date="2014-09" db="EMBL/GenBank/DDBJ databases">
        <title>Criblamydia sequanensis harbors a mega-plasmid encoding arsenite resistance.</title>
        <authorList>
            <person name="Bertelli C."/>
            <person name="Goesmann A."/>
            <person name="Greub G."/>
        </authorList>
    </citation>
    <scope>NUCLEOTIDE SEQUENCE [LARGE SCALE GENOMIC DNA]</scope>
    <source>
        <strain evidence="10">CRIB-18</strain>
    </source>
</reference>
<gene>
    <name evidence="10" type="primary">acsA</name>
    <name evidence="10" type="ORF">CSEC_0546</name>
</gene>
<dbReference type="SUPFAM" id="SSF56801">
    <property type="entry name" value="Acetyl-CoA synthetase-like"/>
    <property type="match status" value="1"/>
</dbReference>
<dbReference type="OrthoDB" id="9778383at2"/>
<dbReference type="InterPro" id="IPR020845">
    <property type="entry name" value="AMP-binding_CS"/>
</dbReference>
<dbReference type="InterPro" id="IPR000873">
    <property type="entry name" value="AMP-dep_synth/lig_dom"/>
</dbReference>
<dbReference type="GO" id="GO:0005829">
    <property type="term" value="C:cytosol"/>
    <property type="evidence" value="ECO:0007669"/>
    <property type="project" value="TreeGrafter"/>
</dbReference>
<dbReference type="Pfam" id="PF00501">
    <property type="entry name" value="AMP-binding"/>
    <property type="match status" value="1"/>
</dbReference>
<dbReference type="InterPro" id="IPR032387">
    <property type="entry name" value="ACAS_N"/>
</dbReference>
<dbReference type="Gene3D" id="3.40.50.12780">
    <property type="entry name" value="N-terminal domain of ligase-like"/>
    <property type="match status" value="1"/>
</dbReference>
<keyword evidence="11" id="KW-1185">Reference proteome</keyword>
<dbReference type="InterPro" id="IPR045851">
    <property type="entry name" value="AMP-bd_C_sf"/>
</dbReference>
<accession>A0A090D0K8</accession>
<keyword evidence="5" id="KW-0007">Acetylation</keyword>
<dbReference type="Gene3D" id="3.30.300.30">
    <property type="match status" value="1"/>
</dbReference>
<feature type="domain" description="AMP-binding enzyme C-terminal" evidence="8">
    <location>
        <begin position="540"/>
        <end position="618"/>
    </location>
</feature>
<dbReference type="CDD" id="cd05966">
    <property type="entry name" value="ACS"/>
    <property type="match status" value="1"/>
</dbReference>
<evidence type="ECO:0000256" key="6">
    <source>
        <dbReference type="NCBIfam" id="TIGR02188"/>
    </source>
</evidence>
<comment type="similarity">
    <text evidence="1">Belongs to the ATP-dependent AMP-binding enzyme family.</text>
</comment>
<dbReference type="RefSeq" id="WP_041016882.1">
    <property type="nucleotide sequence ID" value="NZ_CCEJ010000003.1"/>
</dbReference>
<evidence type="ECO:0000313" key="11">
    <source>
        <dbReference type="Proteomes" id="UP000031552"/>
    </source>
</evidence>
<dbReference type="STRING" id="1437425.CSEC_0546"/>
<dbReference type="GO" id="GO:0003987">
    <property type="term" value="F:acetate-CoA ligase activity"/>
    <property type="evidence" value="ECO:0007669"/>
    <property type="project" value="UniProtKB-UniRule"/>
</dbReference>
<dbReference type="PROSITE" id="PS00455">
    <property type="entry name" value="AMP_BINDING"/>
    <property type="match status" value="1"/>
</dbReference>
<evidence type="ECO:0000256" key="2">
    <source>
        <dbReference type="ARBA" id="ARBA00022598"/>
    </source>
</evidence>
<dbReference type="Pfam" id="PF13193">
    <property type="entry name" value="AMP-binding_C"/>
    <property type="match status" value="1"/>
</dbReference>
<evidence type="ECO:0000259" key="7">
    <source>
        <dbReference type="Pfam" id="PF00501"/>
    </source>
</evidence>
<comment type="caution">
    <text evidence="10">The sequence shown here is derived from an EMBL/GenBank/DDBJ whole genome shotgun (WGS) entry which is preliminary data.</text>
</comment>
<dbReference type="Proteomes" id="UP000031552">
    <property type="component" value="Unassembled WGS sequence"/>
</dbReference>
<dbReference type="InterPro" id="IPR042099">
    <property type="entry name" value="ANL_N_sf"/>
</dbReference>
<dbReference type="PANTHER" id="PTHR24095:SF14">
    <property type="entry name" value="ACETYL-COENZYME A SYNTHETASE 1"/>
    <property type="match status" value="1"/>
</dbReference>
<keyword evidence="2 10" id="KW-0436">Ligase</keyword>
<dbReference type="InterPro" id="IPR025110">
    <property type="entry name" value="AMP-bd_C"/>
</dbReference>
<organism evidence="10 11">
    <name type="scientific">Candidatus Criblamydia sequanensis CRIB-18</name>
    <dbReference type="NCBI Taxonomy" id="1437425"/>
    <lineage>
        <taxon>Bacteria</taxon>
        <taxon>Pseudomonadati</taxon>
        <taxon>Chlamydiota</taxon>
        <taxon>Chlamydiia</taxon>
        <taxon>Parachlamydiales</taxon>
        <taxon>Candidatus Criblamydiaceae</taxon>
        <taxon>Candidatus Criblamydia</taxon>
    </lineage>
</organism>
<dbReference type="NCBIfam" id="NF001208">
    <property type="entry name" value="PRK00174.1"/>
    <property type="match status" value="1"/>
</dbReference>
<dbReference type="NCBIfam" id="TIGR02188">
    <property type="entry name" value="Ac_CoA_lig_AcsA"/>
    <property type="match status" value="1"/>
</dbReference>
<reference evidence="10" key="1">
    <citation type="submission" date="2013-12" db="EMBL/GenBank/DDBJ databases">
        <authorList>
            <person name="Linke B."/>
        </authorList>
    </citation>
    <scope>NUCLEOTIDE SEQUENCE [LARGE SCALE GENOMIC DNA]</scope>
    <source>
        <strain evidence="10">CRIB-18</strain>
    </source>
</reference>
<dbReference type="eggNOG" id="COG0365">
    <property type="taxonomic scope" value="Bacteria"/>
</dbReference>
<evidence type="ECO:0000259" key="8">
    <source>
        <dbReference type="Pfam" id="PF13193"/>
    </source>
</evidence>
<evidence type="ECO:0000256" key="5">
    <source>
        <dbReference type="ARBA" id="ARBA00022990"/>
    </source>
</evidence>
<protein>
    <recommendedName>
        <fullName evidence="6">Acetate--CoA ligase</fullName>
        <ecNumber evidence="6">6.2.1.1</ecNumber>
    </recommendedName>
</protein>
<dbReference type="GO" id="GO:0005524">
    <property type="term" value="F:ATP binding"/>
    <property type="evidence" value="ECO:0007669"/>
    <property type="project" value="UniProtKB-KW"/>
</dbReference>
<evidence type="ECO:0000256" key="3">
    <source>
        <dbReference type="ARBA" id="ARBA00022741"/>
    </source>
</evidence>
<dbReference type="AlphaFoldDB" id="A0A090D0K8"/>
<proteinExistence type="inferred from homology"/>
<keyword evidence="4" id="KW-0067">ATP-binding</keyword>
<dbReference type="EC" id="6.2.1.1" evidence="6"/>
<evidence type="ECO:0000259" key="9">
    <source>
        <dbReference type="Pfam" id="PF16177"/>
    </source>
</evidence>